<evidence type="ECO:0000256" key="1">
    <source>
        <dbReference type="SAM" id="Phobius"/>
    </source>
</evidence>
<dbReference type="Proteomes" id="UP000004725">
    <property type="component" value="Unassembled WGS sequence"/>
</dbReference>
<sequence length="97" mass="11053">MFGKLKFVASSMILIGILLLLAKVDETFNLYNAPYILIILGIILLIISLLATNQEKSLLCRIGLHKYEQVGRDSEVTALFIYKCERCKKEKKVMKAF</sequence>
<reference evidence="2 3" key="1">
    <citation type="journal article" date="2012" name="J. Bacteriol.">
        <title>Genome Sequence of the Antarctic Psychrophile Bacterium Planococcus antarcticus DSM 14505.</title>
        <authorList>
            <person name="Margolles A."/>
            <person name="Gueimonde M."/>
            <person name="Sanchez B."/>
        </authorList>
    </citation>
    <scope>NUCLEOTIDE SEQUENCE [LARGE SCALE GENOMIC DNA]</scope>
    <source>
        <strain evidence="2 3">DSM 14505</strain>
    </source>
</reference>
<name>A0AA87LT64_9BACL</name>
<protein>
    <submittedName>
        <fullName evidence="2">Uncharacterized protein</fullName>
    </submittedName>
</protein>
<proteinExistence type="predicted"/>
<keyword evidence="1" id="KW-0812">Transmembrane</keyword>
<accession>A0AA87LT64</accession>
<keyword evidence="1" id="KW-1133">Transmembrane helix</keyword>
<dbReference type="RefSeq" id="WP_006830818.1">
    <property type="nucleotide sequence ID" value="NZ_AJYB01000050.1"/>
</dbReference>
<keyword evidence="1" id="KW-0472">Membrane</keyword>
<evidence type="ECO:0000313" key="2">
    <source>
        <dbReference type="EMBL" id="EIM05817.1"/>
    </source>
</evidence>
<organism evidence="2 3">
    <name type="scientific">Planococcus antarcticus DSM 14505</name>
    <dbReference type="NCBI Taxonomy" id="1185653"/>
    <lineage>
        <taxon>Bacteria</taxon>
        <taxon>Bacillati</taxon>
        <taxon>Bacillota</taxon>
        <taxon>Bacilli</taxon>
        <taxon>Bacillales</taxon>
        <taxon>Caryophanaceae</taxon>
        <taxon>Planococcus</taxon>
    </lineage>
</organism>
<dbReference type="EMBL" id="AJYB01000050">
    <property type="protein sequence ID" value="EIM05817.1"/>
    <property type="molecule type" value="Genomic_DNA"/>
</dbReference>
<evidence type="ECO:0000313" key="3">
    <source>
        <dbReference type="Proteomes" id="UP000004725"/>
    </source>
</evidence>
<dbReference type="AlphaFoldDB" id="A0AA87LT64"/>
<feature type="transmembrane region" description="Helical" evidence="1">
    <location>
        <begin position="32"/>
        <end position="51"/>
    </location>
</feature>
<comment type="caution">
    <text evidence="2">The sequence shown here is derived from an EMBL/GenBank/DDBJ whole genome shotgun (WGS) entry which is preliminary data.</text>
</comment>
<gene>
    <name evidence="2" type="ORF">A1A1_14304</name>
</gene>